<dbReference type="GeneID" id="95378672"/>
<dbReference type="PANTHER" id="PTHR43308:SF5">
    <property type="entry name" value="S-LAYER PROTEIN _ PEPTIDOGLYCAN ENDO-BETA-N-ACETYLGLUCOSAMINIDASE"/>
    <property type="match status" value="1"/>
</dbReference>
<keyword evidence="1" id="KW-0732">Signal</keyword>
<evidence type="ECO:0000313" key="3">
    <source>
        <dbReference type="EMBL" id="MCY9599885.1"/>
    </source>
</evidence>
<dbReference type="InterPro" id="IPR001119">
    <property type="entry name" value="SLH_dom"/>
</dbReference>
<keyword evidence="6" id="KW-1185">Reference proteome</keyword>
<dbReference type="AlphaFoldDB" id="A0A410X413"/>
<evidence type="ECO:0000313" key="6">
    <source>
        <dbReference type="Proteomes" id="UP001527202"/>
    </source>
</evidence>
<proteinExistence type="predicted"/>
<evidence type="ECO:0000259" key="2">
    <source>
        <dbReference type="PROSITE" id="PS51272"/>
    </source>
</evidence>
<name>A0A410X413_9BACL</name>
<reference evidence="4 5" key="1">
    <citation type="submission" date="2018-01" db="EMBL/GenBank/DDBJ databases">
        <title>The whole genome sequencing and assembly of Paenibacillus chitinolyticus KCCM 41400 strain.</title>
        <authorList>
            <person name="Kim J.-Y."/>
            <person name="Park M.-K."/>
            <person name="Lee Y.-J."/>
            <person name="Yi H."/>
            <person name="Bahn Y.-S."/>
            <person name="Kim J.F."/>
            <person name="Lee D.-W."/>
        </authorList>
    </citation>
    <scope>NUCLEOTIDE SEQUENCE [LARGE SCALE GENOMIC DNA]</scope>
    <source>
        <strain evidence="4 5">KCCM 41400</strain>
    </source>
</reference>
<gene>
    <name evidence="3" type="ORF">M5X16_29480</name>
    <name evidence="4" type="ORF">PC41400_28185</name>
</gene>
<organism evidence="4 5">
    <name type="scientific">Paenibacillus chitinolyticus</name>
    <dbReference type="NCBI Taxonomy" id="79263"/>
    <lineage>
        <taxon>Bacteria</taxon>
        <taxon>Bacillati</taxon>
        <taxon>Bacillota</taxon>
        <taxon>Bacilli</taxon>
        <taxon>Bacillales</taxon>
        <taxon>Paenibacillaceae</taxon>
        <taxon>Paenibacillus</taxon>
    </lineage>
</organism>
<feature type="domain" description="SLH" evidence="2">
    <location>
        <begin position="89"/>
        <end position="152"/>
    </location>
</feature>
<dbReference type="KEGG" id="pchi:PC41400_28185"/>
<feature type="domain" description="SLH" evidence="2">
    <location>
        <begin position="30"/>
        <end position="88"/>
    </location>
</feature>
<evidence type="ECO:0000313" key="5">
    <source>
        <dbReference type="Proteomes" id="UP000288943"/>
    </source>
</evidence>
<protein>
    <submittedName>
        <fullName evidence="4">S-layer homology domain-containing protein</fullName>
    </submittedName>
</protein>
<evidence type="ECO:0000256" key="1">
    <source>
        <dbReference type="SAM" id="SignalP"/>
    </source>
</evidence>
<feature type="domain" description="SLH" evidence="2">
    <location>
        <begin position="153"/>
        <end position="215"/>
    </location>
</feature>
<dbReference type="OrthoDB" id="185675at2"/>
<dbReference type="PROSITE" id="PS51272">
    <property type="entry name" value="SLH"/>
    <property type="match status" value="3"/>
</dbReference>
<evidence type="ECO:0000313" key="4">
    <source>
        <dbReference type="EMBL" id="QAV21339.1"/>
    </source>
</evidence>
<dbReference type="InterPro" id="IPR051465">
    <property type="entry name" value="Cell_Envelope_Struct_Comp"/>
</dbReference>
<dbReference type="RefSeq" id="WP_042235069.1">
    <property type="nucleotide sequence ID" value="NZ_CP026520.1"/>
</dbReference>
<dbReference type="EMBL" id="JAMDMJ010000058">
    <property type="protein sequence ID" value="MCY9599885.1"/>
    <property type="molecule type" value="Genomic_DNA"/>
</dbReference>
<sequence length="439" mass="47101">MKTSTGLRKKMAVTLLACTVMAPAQLSWAASASAASDISGHWAEQQTKQWVDKGYIQGYADGTLKPDKAVTRAEFVSLVNRSFKLEAQGTASFKDVAASDWMYGEVAKAVQAKYIEGYPDGSFRPNASISRQEAAVIVARLLNKTAAQSETAEAFRDQSAIASWGSSAVAAVVSSGVMSGYADHSFKPEAPITRAETIVTLQRAAGETTAPTETTGPGTEEGAQLAESTIAITGPDSVKLTDESAQSISFEAAVKNKNGEAVKDAKVVWSLEFANDHQRWQDEADAPYGITIDPATGKLNVGWYSWIEDFKVVAKLASDKSVVGSKTVHASQGNIKNVLASNGKVQFVFFEEPEVLDDGYGGKFRADIDSISIAQEDLQDPSQYKELDITKTDYDPATKTATFHFNPIAAAAEKQDIYLSIGYIESTYISGAHFVIPAK</sequence>
<feature type="chain" id="PRO_5019122026" evidence="1">
    <location>
        <begin position="30"/>
        <end position="439"/>
    </location>
</feature>
<dbReference type="PANTHER" id="PTHR43308">
    <property type="entry name" value="OUTER MEMBRANE PROTEIN ALPHA-RELATED"/>
    <property type="match status" value="1"/>
</dbReference>
<dbReference type="Proteomes" id="UP001527202">
    <property type="component" value="Unassembled WGS sequence"/>
</dbReference>
<dbReference type="EMBL" id="CP026520">
    <property type="protein sequence ID" value="QAV21339.1"/>
    <property type="molecule type" value="Genomic_DNA"/>
</dbReference>
<accession>A0A410X413</accession>
<dbReference type="Pfam" id="PF00395">
    <property type="entry name" value="SLH"/>
    <property type="match status" value="3"/>
</dbReference>
<reference evidence="3 6" key="2">
    <citation type="submission" date="2022-05" db="EMBL/GenBank/DDBJ databases">
        <title>Genome Sequencing of Bee-Associated Microbes.</title>
        <authorList>
            <person name="Dunlap C."/>
        </authorList>
    </citation>
    <scope>NUCLEOTIDE SEQUENCE [LARGE SCALE GENOMIC DNA]</scope>
    <source>
        <strain evidence="3 6">NRRL B-23120</strain>
    </source>
</reference>
<feature type="signal peptide" evidence="1">
    <location>
        <begin position="1"/>
        <end position="29"/>
    </location>
</feature>
<dbReference type="Proteomes" id="UP000288943">
    <property type="component" value="Chromosome"/>
</dbReference>